<evidence type="ECO:0000256" key="1">
    <source>
        <dbReference type="ARBA" id="ARBA00023117"/>
    </source>
</evidence>
<evidence type="ECO:0000313" key="4">
    <source>
        <dbReference type="EMBL" id="OEU19108.1"/>
    </source>
</evidence>
<dbReference type="AlphaFoldDB" id="A0A1E7FLR0"/>
<dbReference type="KEGG" id="fcy:FRACYDRAFT_165102"/>
<dbReference type="PANTHER" id="PTHR22880:SF225">
    <property type="entry name" value="BROMODOMAIN-CONTAINING PROTEIN BET-1-RELATED"/>
    <property type="match status" value="1"/>
</dbReference>
<dbReference type="InterPro" id="IPR036427">
    <property type="entry name" value="Bromodomain-like_sf"/>
</dbReference>
<dbReference type="SUPFAM" id="SSF47370">
    <property type="entry name" value="Bromodomain"/>
    <property type="match status" value="1"/>
</dbReference>
<dbReference type="OrthoDB" id="21449at2759"/>
<name>A0A1E7FLR0_9STRA</name>
<sequence>ILDWLSRQSKAQPFMEPVDPIALGIPTYPDIVKNPMDITTVTEKLENGSYSNI</sequence>
<reference evidence="4 5" key="1">
    <citation type="submission" date="2016-09" db="EMBL/GenBank/DDBJ databases">
        <title>Extensive genetic diversity and differential bi-allelic expression allows diatom success in the polar Southern Ocean.</title>
        <authorList>
            <consortium name="DOE Joint Genome Institute"/>
            <person name="Mock T."/>
            <person name="Otillar R.P."/>
            <person name="Strauss J."/>
            <person name="Dupont C."/>
            <person name="Frickenhaus S."/>
            <person name="Maumus F."/>
            <person name="Mcmullan M."/>
            <person name="Sanges R."/>
            <person name="Schmutz J."/>
            <person name="Toseland A."/>
            <person name="Valas R."/>
            <person name="Veluchamy A."/>
            <person name="Ward B.J."/>
            <person name="Allen A."/>
            <person name="Barry K."/>
            <person name="Falciatore A."/>
            <person name="Ferrante M."/>
            <person name="Fortunato A.E."/>
            <person name="Gloeckner G."/>
            <person name="Gruber A."/>
            <person name="Hipkin R."/>
            <person name="Janech M."/>
            <person name="Kroth P."/>
            <person name="Leese F."/>
            <person name="Lindquist E."/>
            <person name="Lyon B.R."/>
            <person name="Martin J."/>
            <person name="Mayer C."/>
            <person name="Parker M."/>
            <person name="Quesneville H."/>
            <person name="Raymond J."/>
            <person name="Uhlig C."/>
            <person name="Valentin K.U."/>
            <person name="Worden A.Z."/>
            <person name="Armbrust E.V."/>
            <person name="Bowler C."/>
            <person name="Green B."/>
            <person name="Moulton V."/>
            <person name="Van Oosterhout C."/>
            <person name="Grigoriev I."/>
        </authorList>
    </citation>
    <scope>NUCLEOTIDE SEQUENCE [LARGE SCALE GENOMIC DNA]</scope>
    <source>
        <strain evidence="4 5">CCMP1102</strain>
    </source>
</reference>
<evidence type="ECO:0000256" key="2">
    <source>
        <dbReference type="PROSITE-ProRule" id="PRU00035"/>
    </source>
</evidence>
<dbReference type="GO" id="GO:0006338">
    <property type="term" value="P:chromatin remodeling"/>
    <property type="evidence" value="ECO:0007669"/>
    <property type="project" value="TreeGrafter"/>
</dbReference>
<keyword evidence="5" id="KW-1185">Reference proteome</keyword>
<dbReference type="Proteomes" id="UP000095751">
    <property type="component" value="Unassembled WGS sequence"/>
</dbReference>
<dbReference type="InterPro" id="IPR001487">
    <property type="entry name" value="Bromodomain"/>
</dbReference>
<dbReference type="Pfam" id="PF00439">
    <property type="entry name" value="Bromodomain"/>
    <property type="match status" value="1"/>
</dbReference>
<feature type="non-terminal residue" evidence="4">
    <location>
        <position position="1"/>
    </location>
</feature>
<dbReference type="GO" id="GO:0005634">
    <property type="term" value="C:nucleus"/>
    <property type="evidence" value="ECO:0007669"/>
    <property type="project" value="TreeGrafter"/>
</dbReference>
<organism evidence="4 5">
    <name type="scientific">Fragilariopsis cylindrus CCMP1102</name>
    <dbReference type="NCBI Taxonomy" id="635003"/>
    <lineage>
        <taxon>Eukaryota</taxon>
        <taxon>Sar</taxon>
        <taxon>Stramenopiles</taxon>
        <taxon>Ochrophyta</taxon>
        <taxon>Bacillariophyta</taxon>
        <taxon>Bacillariophyceae</taxon>
        <taxon>Bacillariophycidae</taxon>
        <taxon>Bacillariales</taxon>
        <taxon>Bacillariaceae</taxon>
        <taxon>Fragilariopsis</taxon>
    </lineage>
</organism>
<accession>A0A1E7FLR0</accession>
<dbReference type="PRINTS" id="PR00503">
    <property type="entry name" value="BROMODOMAIN"/>
</dbReference>
<evidence type="ECO:0000259" key="3">
    <source>
        <dbReference type="PROSITE" id="PS50014"/>
    </source>
</evidence>
<dbReference type="Gene3D" id="1.20.920.10">
    <property type="entry name" value="Bromodomain-like"/>
    <property type="match status" value="1"/>
</dbReference>
<dbReference type="GO" id="GO:0006355">
    <property type="term" value="P:regulation of DNA-templated transcription"/>
    <property type="evidence" value="ECO:0007669"/>
    <property type="project" value="TreeGrafter"/>
</dbReference>
<feature type="domain" description="Bromo" evidence="3">
    <location>
        <begin position="6"/>
        <end position="53"/>
    </location>
</feature>
<proteinExistence type="predicted"/>
<feature type="non-terminal residue" evidence="4">
    <location>
        <position position="53"/>
    </location>
</feature>
<dbReference type="PANTHER" id="PTHR22880">
    <property type="entry name" value="FALZ-RELATED BROMODOMAIN-CONTAINING PROTEINS"/>
    <property type="match status" value="1"/>
</dbReference>
<dbReference type="EMBL" id="KV784356">
    <property type="protein sequence ID" value="OEU19108.1"/>
    <property type="molecule type" value="Genomic_DNA"/>
</dbReference>
<dbReference type="InParanoid" id="A0A1E7FLR0"/>
<dbReference type="GO" id="GO:0000785">
    <property type="term" value="C:chromatin"/>
    <property type="evidence" value="ECO:0007669"/>
    <property type="project" value="TreeGrafter"/>
</dbReference>
<evidence type="ECO:0000313" key="5">
    <source>
        <dbReference type="Proteomes" id="UP000095751"/>
    </source>
</evidence>
<dbReference type="InterPro" id="IPR050935">
    <property type="entry name" value="Bromo_chromatin_reader"/>
</dbReference>
<gene>
    <name evidence="4" type="ORF">FRACYDRAFT_165102</name>
</gene>
<protein>
    <recommendedName>
        <fullName evidence="3">Bromo domain-containing protein</fullName>
    </recommendedName>
</protein>
<keyword evidence="1 2" id="KW-0103">Bromodomain</keyword>
<dbReference type="PROSITE" id="PS50014">
    <property type="entry name" value="BROMODOMAIN_2"/>
    <property type="match status" value="1"/>
</dbReference>